<organism evidence="2 3">
    <name type="scientific">Urochloa decumbens</name>
    <dbReference type="NCBI Taxonomy" id="240449"/>
    <lineage>
        <taxon>Eukaryota</taxon>
        <taxon>Viridiplantae</taxon>
        <taxon>Streptophyta</taxon>
        <taxon>Embryophyta</taxon>
        <taxon>Tracheophyta</taxon>
        <taxon>Spermatophyta</taxon>
        <taxon>Magnoliopsida</taxon>
        <taxon>Liliopsida</taxon>
        <taxon>Poales</taxon>
        <taxon>Poaceae</taxon>
        <taxon>PACMAD clade</taxon>
        <taxon>Panicoideae</taxon>
        <taxon>Panicodae</taxon>
        <taxon>Paniceae</taxon>
        <taxon>Melinidinae</taxon>
        <taxon>Urochloa</taxon>
    </lineage>
</organism>
<evidence type="ECO:0000313" key="2">
    <source>
        <dbReference type="EMBL" id="CAL5051667.1"/>
    </source>
</evidence>
<feature type="transmembrane region" description="Helical" evidence="1">
    <location>
        <begin position="48"/>
        <end position="66"/>
    </location>
</feature>
<evidence type="ECO:0000313" key="3">
    <source>
        <dbReference type="Proteomes" id="UP001497457"/>
    </source>
</evidence>
<gene>
    <name evidence="2" type="ORF">URODEC1_LOCUS92262</name>
</gene>
<keyword evidence="1" id="KW-1133">Transmembrane helix</keyword>
<keyword evidence="1" id="KW-0472">Membrane</keyword>
<dbReference type="AlphaFoldDB" id="A0ABC9E664"/>
<dbReference type="EMBL" id="OZ075146">
    <property type="protein sequence ID" value="CAL5051667.1"/>
    <property type="molecule type" value="Genomic_DNA"/>
</dbReference>
<dbReference type="Proteomes" id="UP001497457">
    <property type="component" value="Chromosome 36b"/>
</dbReference>
<sequence length="188" mass="18484">MAAAAAVPALCTAISAAQLIRLLDLQPGGGGTTAAAAQAQALGSAVRAFLPLVAAGGLFTAVTLIHRHFRRAAAAVAAGNQRRRSEFVTLLLCASAGLLYFVLFVAQAPGGGVDDPAGAAAREIGLAALRALPAAATVTLYLGMLLIIIRHIRAGGEGGGTAAGLLAKMAMGAAAGLVCLMAVAIYGA</sequence>
<feature type="transmembrane region" description="Helical" evidence="1">
    <location>
        <begin position="127"/>
        <end position="149"/>
    </location>
</feature>
<proteinExistence type="predicted"/>
<evidence type="ECO:0000256" key="1">
    <source>
        <dbReference type="SAM" id="Phobius"/>
    </source>
</evidence>
<feature type="transmembrane region" description="Helical" evidence="1">
    <location>
        <begin position="87"/>
        <end position="107"/>
    </location>
</feature>
<feature type="transmembrane region" description="Helical" evidence="1">
    <location>
        <begin position="161"/>
        <end position="186"/>
    </location>
</feature>
<protein>
    <submittedName>
        <fullName evidence="2">Uncharacterized protein</fullName>
    </submittedName>
</protein>
<accession>A0ABC9E664</accession>
<reference evidence="3" key="1">
    <citation type="submission" date="2024-06" db="EMBL/GenBank/DDBJ databases">
        <authorList>
            <person name="Ryan C."/>
        </authorList>
    </citation>
    <scope>NUCLEOTIDE SEQUENCE [LARGE SCALE GENOMIC DNA]</scope>
</reference>
<reference evidence="2 3" key="2">
    <citation type="submission" date="2024-10" db="EMBL/GenBank/DDBJ databases">
        <authorList>
            <person name="Ryan C."/>
        </authorList>
    </citation>
    <scope>NUCLEOTIDE SEQUENCE [LARGE SCALE GENOMIC DNA]</scope>
</reference>
<keyword evidence="3" id="KW-1185">Reference proteome</keyword>
<keyword evidence="1" id="KW-0812">Transmembrane</keyword>
<name>A0ABC9E664_9POAL</name>